<evidence type="ECO:0000313" key="7">
    <source>
        <dbReference type="EMBL" id="WAH44752.1"/>
    </source>
</evidence>
<evidence type="ECO:0000256" key="5">
    <source>
        <dbReference type="ARBA" id="ARBA00048128"/>
    </source>
</evidence>
<dbReference type="SUPFAM" id="SSF53448">
    <property type="entry name" value="Nucleotide-diphospho-sugar transferases"/>
    <property type="match status" value="1"/>
</dbReference>
<dbReference type="EMBL" id="CP104067">
    <property type="protein sequence ID" value="WAH44752.1"/>
    <property type="molecule type" value="Genomic_DNA"/>
</dbReference>
<dbReference type="EC" id="2.7.7.9" evidence="2"/>
<comment type="similarity">
    <text evidence="1">Belongs to the UDPGP type 2 family.</text>
</comment>
<reference evidence="7" key="1">
    <citation type="submission" date="2022-08" db="EMBL/GenBank/DDBJ databases">
        <title>Alicyclobacillus fastidiosus DSM 17978, complete genome.</title>
        <authorList>
            <person name="Wang Q."/>
            <person name="Cai R."/>
            <person name="Wang Z."/>
        </authorList>
    </citation>
    <scope>NUCLEOTIDE SEQUENCE</scope>
    <source>
        <strain evidence="7">DSM 17978</strain>
    </source>
</reference>
<dbReference type="PANTHER" id="PTHR43197">
    <property type="entry name" value="UTP--GLUCOSE-1-PHOSPHATE URIDYLYLTRANSFERASE"/>
    <property type="match status" value="1"/>
</dbReference>
<dbReference type="Gene3D" id="3.90.550.10">
    <property type="entry name" value="Spore Coat Polysaccharide Biosynthesis Protein SpsA, Chain A"/>
    <property type="match status" value="1"/>
</dbReference>
<comment type="catalytic activity">
    <reaction evidence="5">
        <text>alpha-D-glucose 1-phosphate + UTP + H(+) = UDP-alpha-D-glucose + diphosphate</text>
        <dbReference type="Rhea" id="RHEA:19889"/>
        <dbReference type="ChEBI" id="CHEBI:15378"/>
        <dbReference type="ChEBI" id="CHEBI:33019"/>
        <dbReference type="ChEBI" id="CHEBI:46398"/>
        <dbReference type="ChEBI" id="CHEBI:58601"/>
        <dbReference type="ChEBI" id="CHEBI:58885"/>
        <dbReference type="EC" id="2.7.7.9"/>
    </reaction>
</comment>
<evidence type="ECO:0000256" key="2">
    <source>
        <dbReference type="ARBA" id="ARBA00012415"/>
    </source>
</evidence>
<proteinExistence type="inferred from homology"/>
<evidence type="ECO:0000313" key="8">
    <source>
        <dbReference type="Proteomes" id="UP001164761"/>
    </source>
</evidence>
<keyword evidence="4" id="KW-0548">Nucleotidyltransferase</keyword>
<accession>A0ABY6ZQM8</accession>
<evidence type="ECO:0000256" key="4">
    <source>
        <dbReference type="ARBA" id="ARBA00022695"/>
    </source>
</evidence>
<feature type="domain" description="Nucleotidyl transferase" evidence="6">
    <location>
        <begin position="13"/>
        <end position="106"/>
    </location>
</feature>
<evidence type="ECO:0000256" key="3">
    <source>
        <dbReference type="ARBA" id="ARBA00022679"/>
    </source>
</evidence>
<dbReference type="Pfam" id="PF00483">
    <property type="entry name" value="NTP_transferase"/>
    <property type="match status" value="1"/>
</dbReference>
<dbReference type="PANTHER" id="PTHR43197:SF1">
    <property type="entry name" value="UTP--GLUCOSE-1-PHOSPHATE URIDYLYLTRANSFERASE"/>
    <property type="match status" value="1"/>
</dbReference>
<dbReference type="InterPro" id="IPR005771">
    <property type="entry name" value="GalU_uridylyltTrfase_bac/arc"/>
</dbReference>
<name>A0ABY6ZQM8_9BACL</name>
<gene>
    <name evidence="7" type="ORF">NZD89_26540</name>
</gene>
<evidence type="ECO:0000256" key="1">
    <source>
        <dbReference type="ARBA" id="ARBA00006890"/>
    </source>
</evidence>
<protein>
    <recommendedName>
        <fullName evidence="2">UTP--glucose-1-phosphate uridylyltransferase</fullName>
        <ecNumber evidence="2">2.7.7.9</ecNumber>
    </recommendedName>
</protein>
<evidence type="ECO:0000259" key="6">
    <source>
        <dbReference type="Pfam" id="PF00483"/>
    </source>
</evidence>
<keyword evidence="8" id="KW-1185">Reference proteome</keyword>
<organism evidence="7 8">
    <name type="scientific">Alicyclobacillus fastidiosus</name>
    <dbReference type="NCBI Taxonomy" id="392011"/>
    <lineage>
        <taxon>Bacteria</taxon>
        <taxon>Bacillati</taxon>
        <taxon>Bacillota</taxon>
        <taxon>Bacilli</taxon>
        <taxon>Bacillales</taxon>
        <taxon>Alicyclobacillaceae</taxon>
        <taxon>Alicyclobacillus</taxon>
    </lineage>
</organism>
<dbReference type="InterPro" id="IPR005835">
    <property type="entry name" value="NTP_transferase_dom"/>
</dbReference>
<dbReference type="InterPro" id="IPR029044">
    <property type="entry name" value="Nucleotide-diphossugar_trans"/>
</dbReference>
<keyword evidence="3" id="KW-0808">Transferase</keyword>
<dbReference type="Proteomes" id="UP001164761">
    <property type="component" value="Chromosome"/>
</dbReference>
<sequence>MLPIVDIPTDGEPFAVLLPDELIQSNPPCLTEMKQVYEQFSTSVVGVQKVPYEDVERYGIIAPSTSFEFQNIRLQTVEDVVEKPRREDAPSNCAVVGRYILEPDASPFSETCVGVVHSPGEKAVRSSSELTRPFRSRNWRSLRRPGKLSTS</sequence>